<proteinExistence type="predicted"/>
<reference evidence="1" key="1">
    <citation type="journal article" date="2014" name="Front. Microbiol.">
        <title>High frequency of phylogenetically diverse reductive dehalogenase-homologous genes in deep subseafloor sedimentary metagenomes.</title>
        <authorList>
            <person name="Kawai M."/>
            <person name="Futagami T."/>
            <person name="Toyoda A."/>
            <person name="Takaki Y."/>
            <person name="Nishi S."/>
            <person name="Hori S."/>
            <person name="Arai W."/>
            <person name="Tsubouchi T."/>
            <person name="Morono Y."/>
            <person name="Uchiyama I."/>
            <person name="Ito T."/>
            <person name="Fujiyama A."/>
            <person name="Inagaki F."/>
            <person name="Takami H."/>
        </authorList>
    </citation>
    <scope>NUCLEOTIDE SEQUENCE</scope>
    <source>
        <strain evidence="1">Expedition CK06-06</strain>
    </source>
</reference>
<sequence>TAKEVEYVELSSRPDFQKEFVEAMFFNIPKD</sequence>
<comment type="caution">
    <text evidence="1">The sequence shown here is derived from an EMBL/GenBank/DDBJ whole genome shotgun (WGS) entry which is preliminary data.</text>
</comment>
<feature type="non-terminal residue" evidence="1">
    <location>
        <position position="31"/>
    </location>
</feature>
<accession>X1USK6</accession>
<dbReference type="EMBL" id="BARW01043518">
    <property type="protein sequence ID" value="GAJ20463.1"/>
    <property type="molecule type" value="Genomic_DNA"/>
</dbReference>
<name>X1USK6_9ZZZZ</name>
<evidence type="ECO:0000313" key="1">
    <source>
        <dbReference type="EMBL" id="GAJ20463.1"/>
    </source>
</evidence>
<dbReference type="AlphaFoldDB" id="X1USK6"/>
<organism evidence="1">
    <name type="scientific">marine sediment metagenome</name>
    <dbReference type="NCBI Taxonomy" id="412755"/>
    <lineage>
        <taxon>unclassified sequences</taxon>
        <taxon>metagenomes</taxon>
        <taxon>ecological metagenomes</taxon>
    </lineage>
</organism>
<protein>
    <submittedName>
        <fullName evidence="1">Uncharacterized protein</fullName>
    </submittedName>
</protein>
<gene>
    <name evidence="1" type="ORF">S12H4_63671</name>
</gene>
<feature type="non-terminal residue" evidence="1">
    <location>
        <position position="1"/>
    </location>
</feature>